<dbReference type="KEGG" id="tsy:THSYN_03700"/>
<protein>
    <recommendedName>
        <fullName evidence="1">SiaC family regulatory phosphoprotein domain-containing protein</fullName>
    </recommendedName>
</protein>
<organism evidence="2 3">
    <name type="scientific">Candidatus Thiodictyon syntrophicum</name>
    <dbReference type="NCBI Taxonomy" id="1166950"/>
    <lineage>
        <taxon>Bacteria</taxon>
        <taxon>Pseudomonadati</taxon>
        <taxon>Pseudomonadota</taxon>
        <taxon>Gammaproteobacteria</taxon>
        <taxon>Chromatiales</taxon>
        <taxon>Chromatiaceae</taxon>
        <taxon>Thiodictyon</taxon>
    </lineage>
</organism>
<dbReference type="EMBL" id="CP020370">
    <property type="protein sequence ID" value="AUB80152.1"/>
    <property type="molecule type" value="Genomic_DNA"/>
</dbReference>
<dbReference type="InterPro" id="IPR018530">
    <property type="entry name" value="SiaC"/>
</dbReference>
<dbReference type="Pfam" id="PF09345">
    <property type="entry name" value="SiaC"/>
    <property type="match status" value="1"/>
</dbReference>
<evidence type="ECO:0000313" key="3">
    <source>
        <dbReference type="Proteomes" id="UP000232638"/>
    </source>
</evidence>
<proteinExistence type="predicted"/>
<accession>A0A2K8U3J1</accession>
<dbReference type="RefSeq" id="WP_100917958.1">
    <property type="nucleotide sequence ID" value="NZ_CP020370.1"/>
</dbReference>
<name>A0A2K8U3J1_9GAMM</name>
<sequence length="126" mass="14671">MESLDLPQTRTTPRVSFALQTRTLTLQGESYPENSFQFFEPILAWVDGYLGERREAITIAVNMPYMNSSSTKCMLDLLDRFEDAWRHGQPVLMHWYYDPDNGRALELAEEFREEVSFPFETVPARG</sequence>
<dbReference type="AlphaFoldDB" id="A0A2K8U3J1"/>
<evidence type="ECO:0000259" key="1">
    <source>
        <dbReference type="Pfam" id="PF09345"/>
    </source>
</evidence>
<evidence type="ECO:0000313" key="2">
    <source>
        <dbReference type="EMBL" id="AUB80152.1"/>
    </source>
</evidence>
<reference evidence="2 3" key="1">
    <citation type="submission" date="2017-03" db="EMBL/GenBank/DDBJ databases">
        <title>Complete genome sequence of Candidatus 'Thiodictyon syntrophicum' sp. nov. strain Cad16T, a photolithoautotroph purple sulfur bacterium isolated from an alpine meromictic lake.</title>
        <authorList>
            <person name="Luedin S.M."/>
            <person name="Pothier J.F."/>
            <person name="Danza F."/>
            <person name="Storelli N."/>
            <person name="Wittwer M."/>
            <person name="Tonolla M."/>
        </authorList>
    </citation>
    <scope>NUCLEOTIDE SEQUENCE [LARGE SCALE GENOMIC DNA]</scope>
    <source>
        <strain evidence="2 3">Cad16T</strain>
    </source>
</reference>
<dbReference type="Proteomes" id="UP000232638">
    <property type="component" value="Chromosome"/>
</dbReference>
<gene>
    <name evidence="2" type="ORF">THSYN_03700</name>
</gene>
<dbReference type="OrthoDB" id="5297629at2"/>
<feature type="domain" description="SiaC family regulatory phosphoprotein" evidence="1">
    <location>
        <begin position="7"/>
        <end position="123"/>
    </location>
</feature>
<keyword evidence="3" id="KW-1185">Reference proteome</keyword>